<dbReference type="InterPro" id="IPR036412">
    <property type="entry name" value="HAD-like_sf"/>
</dbReference>
<organism evidence="2 3">
    <name type="scientific">Aquiflexum gelatinilyticum</name>
    <dbReference type="NCBI Taxonomy" id="2961943"/>
    <lineage>
        <taxon>Bacteria</taxon>
        <taxon>Pseudomonadati</taxon>
        <taxon>Bacteroidota</taxon>
        <taxon>Cytophagia</taxon>
        <taxon>Cytophagales</taxon>
        <taxon>Cyclobacteriaceae</taxon>
        <taxon>Aquiflexum</taxon>
    </lineage>
</organism>
<dbReference type="InterPro" id="IPR023214">
    <property type="entry name" value="HAD_sf"/>
</dbReference>
<dbReference type="InterPro" id="IPR050582">
    <property type="entry name" value="HAD-like_SerB"/>
</dbReference>
<dbReference type="Gene3D" id="3.40.50.1000">
    <property type="entry name" value="HAD superfamily/HAD-like"/>
    <property type="match status" value="1"/>
</dbReference>
<protein>
    <submittedName>
        <fullName evidence="2">Haloacid dehalogenase-like hydrolase</fullName>
    </submittedName>
</protein>
<dbReference type="PANTHER" id="PTHR43344">
    <property type="entry name" value="PHOSPHOSERINE PHOSPHATASE"/>
    <property type="match status" value="1"/>
</dbReference>
<dbReference type="EMBL" id="JANSUY010000010">
    <property type="protein sequence ID" value="MCR9015864.1"/>
    <property type="molecule type" value="Genomic_DNA"/>
</dbReference>
<accession>A0A9X2P404</accession>
<gene>
    <name evidence="2" type="ORF">NU887_12515</name>
</gene>
<dbReference type="CDD" id="cd01427">
    <property type="entry name" value="HAD_like"/>
    <property type="match status" value="1"/>
</dbReference>
<dbReference type="Proteomes" id="UP001142175">
    <property type="component" value="Unassembled WGS sequence"/>
</dbReference>
<name>A0A9X2P404_9BACT</name>
<dbReference type="AlphaFoldDB" id="A0A9X2P404"/>
<dbReference type="PROSITE" id="PS51257">
    <property type="entry name" value="PROKAR_LIPOPROTEIN"/>
    <property type="match status" value="1"/>
</dbReference>
<proteinExistence type="predicted"/>
<dbReference type="RefSeq" id="WP_258423727.1">
    <property type="nucleotide sequence ID" value="NZ_JANSUY010000010.1"/>
</dbReference>
<comment type="caution">
    <text evidence="2">The sequence shown here is derived from an EMBL/GenBank/DDBJ whole genome shotgun (WGS) entry which is preliminary data.</text>
</comment>
<keyword evidence="2" id="KW-0378">Hydrolase</keyword>
<dbReference type="Pfam" id="PF12710">
    <property type="entry name" value="HAD"/>
    <property type="match status" value="1"/>
</dbReference>
<feature type="chain" id="PRO_5040949688" evidence="1">
    <location>
        <begin position="22"/>
        <end position="336"/>
    </location>
</feature>
<dbReference type="SUPFAM" id="SSF56784">
    <property type="entry name" value="HAD-like"/>
    <property type="match status" value="1"/>
</dbReference>
<sequence length="336" mass="38035">MKNLIKFFVSLLLLASCTTKSPTLSELPKSETDPLPSWNEGTSKSVIIDFVTKTTTSGNSDFKPEADRIAVFDNDGTLWAEQPMYFQLAYAIDFIKKESENHPEWKKKEPFKSLIEDDIKHVMEGGEKALFEIMMVSHAGMTSDEFQKSVSDWLNSATHPKTGKPYNQMIYQPMVELLEYLRANGYKTFIVSGGGIDFMRVWAENAYAIPPYQVIGSSIKSKYEIVDGMPVITKLPELNFIDDKAGKPVGIYQHIGKRPILAVGNSDGDYEMLKYVTTGEGARLGMFIHHTDSIREFAYDRDSHIGKLLKGLDDAPQNNWLIVDMKSDWNKVFNFK</sequence>
<reference evidence="2" key="1">
    <citation type="submission" date="2022-08" db="EMBL/GenBank/DDBJ databases">
        <authorList>
            <person name="Zhang D."/>
        </authorList>
    </citation>
    <scope>NUCLEOTIDE SEQUENCE</scope>
    <source>
        <strain evidence="2">XJ19-11</strain>
    </source>
</reference>
<evidence type="ECO:0000313" key="3">
    <source>
        <dbReference type="Proteomes" id="UP001142175"/>
    </source>
</evidence>
<feature type="signal peptide" evidence="1">
    <location>
        <begin position="1"/>
        <end position="21"/>
    </location>
</feature>
<dbReference type="GO" id="GO:0016787">
    <property type="term" value="F:hydrolase activity"/>
    <property type="evidence" value="ECO:0007669"/>
    <property type="project" value="UniProtKB-KW"/>
</dbReference>
<keyword evidence="3" id="KW-1185">Reference proteome</keyword>
<keyword evidence="1" id="KW-0732">Signal</keyword>
<evidence type="ECO:0000256" key="1">
    <source>
        <dbReference type="SAM" id="SignalP"/>
    </source>
</evidence>
<evidence type="ECO:0000313" key="2">
    <source>
        <dbReference type="EMBL" id="MCR9015864.1"/>
    </source>
</evidence>